<accession>A0A914C3Y9</accession>
<dbReference type="InterPro" id="IPR003656">
    <property type="entry name" value="Znf_BED"/>
</dbReference>
<feature type="compositionally biased region" description="Acidic residues" evidence="5">
    <location>
        <begin position="270"/>
        <end position="279"/>
    </location>
</feature>
<keyword evidence="7" id="KW-1185">Reference proteome</keyword>
<protein>
    <submittedName>
        <fullName evidence="8">BED-type domain-containing protein</fullName>
    </submittedName>
</protein>
<evidence type="ECO:0000256" key="5">
    <source>
        <dbReference type="SAM" id="MobiDB-lite"/>
    </source>
</evidence>
<keyword evidence="3" id="KW-0862">Zinc</keyword>
<evidence type="ECO:0000313" key="7">
    <source>
        <dbReference type="Proteomes" id="UP000887540"/>
    </source>
</evidence>
<evidence type="ECO:0000256" key="3">
    <source>
        <dbReference type="ARBA" id="ARBA00022833"/>
    </source>
</evidence>
<dbReference type="GO" id="GO:0003677">
    <property type="term" value="F:DNA binding"/>
    <property type="evidence" value="ECO:0007669"/>
    <property type="project" value="InterPro"/>
</dbReference>
<feature type="compositionally biased region" description="Polar residues" evidence="5">
    <location>
        <begin position="14"/>
        <end position="24"/>
    </location>
</feature>
<sequence length="643" mass="70674">MVTSYSDLEVESMGNGNSSPQSQFDELVSKPIKQEIDGRNSSASTPSASSYSADLPGKSSPLSDMAVTSIGTPSTSSAQPQVKLPTPAITISGQISQAGRKKSNPAWEFFNDLRPQGVNAVKCRYCEFCSEDRSPSAMRLHIRKAHDTGIGGLWYQLEQKTLQQVPHKYTKNKEMPGFIGKKRDSRDSNFSDANNSYYDDALIAAAKAFLLQNTSASSNGNDDQSNTSFLNALIQNPQAMQQVAEVLNAQSTPTTQEQNPSNSVIKTEQPDVETADDDAGSSMPVFEISNLTANSQDSAIFDSRESTLLSLQEPSKLDSKPTNSRANKWVNLGSFTNEADMLAVRTKEKVSKRRTEQLKNGTKVRYRCNKWKKTKCAYQMYAFYWPEGKIDLYESGEHDHSGKNLGLYQGLSQAKPNPPMNPQPVKLSQEEILNSLLMQLNSGNSQAEVVTVGTSNVTENADDHAVEEPPTKQMKLDPAVSFSESVNMPTSISMPSSTMATNVVNSVPALLAALSQQAQNGTTPSIVPTESKTDFILANGDSIASLLEIATELELVFTFNSRNTAEYCFQSNVESLKNRMVVLIDLGNVIQVSERVDSNSVKDERWVKGDWKQFLWAVRGKCLTYLKEVPVKPKRAFNLNSLL</sequence>
<dbReference type="WBParaSite" id="ACRNAN_Path_239.g888.t1">
    <property type="protein sequence ID" value="ACRNAN_Path_239.g888.t1"/>
    <property type="gene ID" value="ACRNAN_Path_239.g888"/>
</dbReference>
<dbReference type="PROSITE" id="PS50808">
    <property type="entry name" value="ZF_BED"/>
    <property type="match status" value="1"/>
</dbReference>
<dbReference type="AlphaFoldDB" id="A0A914C3Y9"/>
<dbReference type="Proteomes" id="UP000887540">
    <property type="component" value="Unplaced"/>
</dbReference>
<proteinExistence type="predicted"/>
<feature type="compositionally biased region" description="Polar residues" evidence="5">
    <location>
        <begin position="251"/>
        <end position="266"/>
    </location>
</feature>
<organism evidence="7 8">
    <name type="scientific">Acrobeloides nanus</name>
    <dbReference type="NCBI Taxonomy" id="290746"/>
    <lineage>
        <taxon>Eukaryota</taxon>
        <taxon>Metazoa</taxon>
        <taxon>Ecdysozoa</taxon>
        <taxon>Nematoda</taxon>
        <taxon>Chromadorea</taxon>
        <taxon>Rhabditida</taxon>
        <taxon>Tylenchina</taxon>
        <taxon>Cephalobomorpha</taxon>
        <taxon>Cephaloboidea</taxon>
        <taxon>Cephalobidae</taxon>
        <taxon>Acrobeloides</taxon>
    </lineage>
</organism>
<feature type="region of interest" description="Disordered" evidence="5">
    <location>
        <begin position="1"/>
        <end position="82"/>
    </location>
</feature>
<feature type="region of interest" description="Disordered" evidence="5">
    <location>
        <begin position="251"/>
        <end position="281"/>
    </location>
</feature>
<evidence type="ECO:0000259" key="6">
    <source>
        <dbReference type="PROSITE" id="PS50808"/>
    </source>
</evidence>
<evidence type="ECO:0000256" key="1">
    <source>
        <dbReference type="ARBA" id="ARBA00022723"/>
    </source>
</evidence>
<dbReference type="GO" id="GO:0008270">
    <property type="term" value="F:zinc ion binding"/>
    <property type="evidence" value="ECO:0007669"/>
    <property type="project" value="UniProtKB-KW"/>
</dbReference>
<reference evidence="8" key="1">
    <citation type="submission" date="2022-11" db="UniProtKB">
        <authorList>
            <consortium name="WormBaseParasite"/>
        </authorList>
    </citation>
    <scope>IDENTIFICATION</scope>
</reference>
<evidence type="ECO:0000256" key="4">
    <source>
        <dbReference type="PROSITE-ProRule" id="PRU00027"/>
    </source>
</evidence>
<evidence type="ECO:0000313" key="8">
    <source>
        <dbReference type="WBParaSite" id="ACRNAN_Path_239.g888.t1"/>
    </source>
</evidence>
<keyword evidence="1" id="KW-0479">Metal-binding</keyword>
<keyword evidence="2 4" id="KW-0863">Zinc-finger</keyword>
<name>A0A914C3Y9_9BILA</name>
<feature type="compositionally biased region" description="Low complexity" evidence="5">
    <location>
        <begin position="41"/>
        <end position="53"/>
    </location>
</feature>
<feature type="compositionally biased region" description="Polar residues" evidence="5">
    <location>
        <begin position="69"/>
        <end position="80"/>
    </location>
</feature>
<feature type="domain" description="BED-type" evidence="6">
    <location>
        <begin position="101"/>
        <end position="146"/>
    </location>
</feature>
<evidence type="ECO:0000256" key="2">
    <source>
        <dbReference type="ARBA" id="ARBA00022771"/>
    </source>
</evidence>